<dbReference type="OrthoDB" id="194358at2759"/>
<reference evidence="4 5" key="1">
    <citation type="journal article" date="2014" name="Genome Biol. Evol.">
        <title>Comparative genomics and transcriptomics analyses reveal divergent lifestyle features of nematode endoparasitic fungus Hirsutella minnesotensis.</title>
        <authorList>
            <person name="Lai Y."/>
            <person name="Liu K."/>
            <person name="Zhang X."/>
            <person name="Zhang X."/>
            <person name="Li K."/>
            <person name="Wang N."/>
            <person name="Shu C."/>
            <person name="Wu Y."/>
            <person name="Wang C."/>
            <person name="Bushley K.E."/>
            <person name="Xiang M."/>
            <person name="Liu X."/>
        </authorList>
    </citation>
    <scope>NUCLEOTIDE SEQUENCE [LARGE SCALE GENOMIC DNA]</scope>
    <source>
        <strain evidence="4 5">3608</strain>
    </source>
</reference>
<dbReference type="InterPro" id="IPR036047">
    <property type="entry name" value="F-box-like_dom_sf"/>
</dbReference>
<dbReference type="InterPro" id="IPR036770">
    <property type="entry name" value="Ankyrin_rpt-contain_sf"/>
</dbReference>
<evidence type="ECO:0000256" key="3">
    <source>
        <dbReference type="PROSITE-ProRule" id="PRU00023"/>
    </source>
</evidence>
<evidence type="ECO:0000256" key="2">
    <source>
        <dbReference type="ARBA" id="ARBA00023043"/>
    </source>
</evidence>
<dbReference type="PROSITE" id="PS50088">
    <property type="entry name" value="ANK_REPEAT"/>
    <property type="match status" value="2"/>
</dbReference>
<dbReference type="SUPFAM" id="SSF48403">
    <property type="entry name" value="Ankyrin repeat"/>
    <property type="match status" value="1"/>
</dbReference>
<dbReference type="PANTHER" id="PTHR24180">
    <property type="entry name" value="CYCLIN-DEPENDENT KINASE INHIBITOR 2C-RELATED"/>
    <property type="match status" value="1"/>
</dbReference>
<dbReference type="EMBL" id="KQ030508">
    <property type="protein sequence ID" value="KJZ77183.1"/>
    <property type="molecule type" value="Genomic_DNA"/>
</dbReference>
<dbReference type="PANTHER" id="PTHR24180:SF45">
    <property type="entry name" value="POLY [ADP-RIBOSE] POLYMERASE TANKYRASE"/>
    <property type="match status" value="1"/>
</dbReference>
<feature type="repeat" description="ANK" evidence="3">
    <location>
        <begin position="261"/>
        <end position="293"/>
    </location>
</feature>
<dbReference type="InterPro" id="IPR051637">
    <property type="entry name" value="Ank_repeat_dom-contain_49"/>
</dbReference>
<dbReference type="CDD" id="cd09917">
    <property type="entry name" value="F-box_SF"/>
    <property type="match status" value="1"/>
</dbReference>
<keyword evidence="2 3" id="KW-0040">ANK repeat</keyword>
<dbReference type="Gene3D" id="1.25.40.20">
    <property type="entry name" value="Ankyrin repeat-containing domain"/>
    <property type="match status" value="3"/>
</dbReference>
<accession>A0A0F7ZVT7</accession>
<dbReference type="SUPFAM" id="SSF81383">
    <property type="entry name" value="F-box domain"/>
    <property type="match status" value="1"/>
</dbReference>
<keyword evidence="1" id="KW-0677">Repeat</keyword>
<dbReference type="Pfam" id="PF00023">
    <property type="entry name" value="Ank"/>
    <property type="match status" value="2"/>
</dbReference>
<dbReference type="PROSITE" id="PS50297">
    <property type="entry name" value="ANK_REP_REGION"/>
    <property type="match status" value="2"/>
</dbReference>
<evidence type="ECO:0000256" key="1">
    <source>
        <dbReference type="ARBA" id="ARBA00022737"/>
    </source>
</evidence>
<dbReference type="SMART" id="SM00248">
    <property type="entry name" value="ANK"/>
    <property type="match status" value="6"/>
</dbReference>
<keyword evidence="5" id="KW-1185">Reference proteome</keyword>
<dbReference type="Proteomes" id="UP000054481">
    <property type="component" value="Unassembled WGS sequence"/>
</dbReference>
<protein>
    <recommendedName>
        <fullName evidence="6">F-box domain-containing protein</fullName>
    </recommendedName>
</protein>
<evidence type="ECO:0000313" key="5">
    <source>
        <dbReference type="Proteomes" id="UP000054481"/>
    </source>
</evidence>
<evidence type="ECO:0000313" key="4">
    <source>
        <dbReference type="EMBL" id="KJZ77183.1"/>
    </source>
</evidence>
<dbReference type="InterPro" id="IPR002110">
    <property type="entry name" value="Ankyrin_rpt"/>
</dbReference>
<evidence type="ECO:0008006" key="6">
    <source>
        <dbReference type="Google" id="ProtNLM"/>
    </source>
</evidence>
<gene>
    <name evidence="4" type="ORF">HIM_03504</name>
</gene>
<feature type="repeat" description="ANK" evidence="3">
    <location>
        <begin position="110"/>
        <end position="139"/>
    </location>
</feature>
<proteinExistence type="predicted"/>
<name>A0A0F7ZVT7_9HYPO</name>
<dbReference type="AlphaFoldDB" id="A0A0F7ZVT7"/>
<organism evidence="4 5">
    <name type="scientific">Hirsutella minnesotensis 3608</name>
    <dbReference type="NCBI Taxonomy" id="1043627"/>
    <lineage>
        <taxon>Eukaryota</taxon>
        <taxon>Fungi</taxon>
        <taxon>Dikarya</taxon>
        <taxon>Ascomycota</taxon>
        <taxon>Pezizomycotina</taxon>
        <taxon>Sordariomycetes</taxon>
        <taxon>Hypocreomycetidae</taxon>
        <taxon>Hypocreales</taxon>
        <taxon>Ophiocordycipitaceae</taxon>
        <taxon>Hirsutella</taxon>
    </lineage>
</organism>
<sequence length="639" mass="71749">MASPEAPGVLEPVGIMSLPAELKSLICSMLSRRSLARLGRVDKFWAYFVQGPMYKRDIPYARAIKWAACLSRLCISPRINVTVLERALTYGGNVNKVFKTTCGPKEFFATPLHLAASLGRGPVVKKLLEAGADVSALCSGIGFFNAVGVVETGPDVFDRIRDGNGGDRLKYELTAANWLPLSEPLMLGDYATARTLIDAGAGPIMAITRQHNQNARAVTVFHYLACTTADEAEYEKLKSIMNLDAIMPRWIGEIGTLTPRRGRTAIHLAVESDNVFMVKELLRFGADINTIEDTGRPPLTNAIRRCSESIVPATRAAMVEIVHTLLEHGADANYNSSPFRRGETPLFCTLSGMPDDWATAHRELKTIIEDLVKHGADVNYMDARGETYLHRIANKLLASGSNAALENLLDFLVLNGGEINCYDPRLPLSHTILYKFIRQFESVKPNLFQKIVGLGATLAPHEVDVVLRSWMGNPKLRTPGRGYDVLRQCSTYVSRNACDTAWHFAYSKQDDNLAKYLKEYLPKPRNGSALIAELAKKPNHSFFKKAWREIDFDPNYVSHEGSYMHMIVKKLVKGVREQTAINEARFFIKKGMSLCLKDSEGYTAIQRLREHPPERYYKLRFLLYEAREEEWERELKKKE</sequence>